<dbReference type="Gene3D" id="1.20.120.530">
    <property type="entry name" value="GntR ligand-binding domain-like"/>
    <property type="match status" value="1"/>
</dbReference>
<dbReference type="GO" id="GO:0003677">
    <property type="term" value="F:DNA binding"/>
    <property type="evidence" value="ECO:0007669"/>
    <property type="project" value="UniProtKB-KW"/>
</dbReference>
<dbReference type="PROSITE" id="PS50949">
    <property type="entry name" value="HTH_GNTR"/>
    <property type="match status" value="1"/>
</dbReference>
<name>A0A8B2NLU8_9HYPH</name>
<dbReference type="InterPro" id="IPR011711">
    <property type="entry name" value="GntR_C"/>
</dbReference>
<accession>A0A8B2NLU8</accession>
<dbReference type="AlphaFoldDB" id="A0A8B2NLU8"/>
<dbReference type="InterPro" id="IPR000524">
    <property type="entry name" value="Tscrpt_reg_HTH_GntR"/>
</dbReference>
<proteinExistence type="predicted"/>
<sequence>MGNTAARASGARSREDASAPPRPGDRGAQDGSPVKALKPATVKRSARVADQVYRHLRRAIITGEIASGTRLREGEVAEALSVSRTPVREAISRLIGDLLVREHETMGVEVVDMDRDVTDIHHIRESLELCAARLAAQRITEQQLQALDDIIKLEKKASVAERVRLNHRFHLSIVQASGSQRLIEMLISFNDYFLHPQWVTRTEKKLVDQAVKDHVDIVAALRSRSSDRTEKVLRRHLKLGLMQITDEPD</sequence>
<feature type="region of interest" description="Disordered" evidence="4">
    <location>
        <begin position="1"/>
        <end position="42"/>
    </location>
</feature>
<keyword evidence="2" id="KW-0238">DNA-binding</keyword>
<dbReference type="SMART" id="SM00345">
    <property type="entry name" value="HTH_GNTR"/>
    <property type="match status" value="1"/>
</dbReference>
<protein>
    <recommendedName>
        <fullName evidence="5">HTH gntR-type domain-containing protein</fullName>
    </recommendedName>
</protein>
<evidence type="ECO:0000313" key="7">
    <source>
        <dbReference type="Proteomes" id="UP000249590"/>
    </source>
</evidence>
<feature type="domain" description="HTH gntR-type" evidence="5">
    <location>
        <begin position="46"/>
        <end position="113"/>
    </location>
</feature>
<dbReference type="InterPro" id="IPR008920">
    <property type="entry name" value="TF_FadR/GntR_C"/>
</dbReference>
<dbReference type="PANTHER" id="PTHR43537">
    <property type="entry name" value="TRANSCRIPTIONAL REGULATOR, GNTR FAMILY"/>
    <property type="match status" value="1"/>
</dbReference>
<dbReference type="Gene3D" id="1.10.10.10">
    <property type="entry name" value="Winged helix-like DNA-binding domain superfamily/Winged helix DNA-binding domain"/>
    <property type="match status" value="1"/>
</dbReference>
<evidence type="ECO:0000256" key="2">
    <source>
        <dbReference type="ARBA" id="ARBA00023125"/>
    </source>
</evidence>
<dbReference type="SMART" id="SM00895">
    <property type="entry name" value="FCD"/>
    <property type="match status" value="1"/>
</dbReference>
<evidence type="ECO:0000256" key="4">
    <source>
        <dbReference type="SAM" id="MobiDB-lite"/>
    </source>
</evidence>
<dbReference type="RefSeq" id="WP_111351875.1">
    <property type="nucleotide sequence ID" value="NZ_JAIWKD010000009.1"/>
</dbReference>
<evidence type="ECO:0000259" key="5">
    <source>
        <dbReference type="PROSITE" id="PS50949"/>
    </source>
</evidence>
<dbReference type="SUPFAM" id="SSF48008">
    <property type="entry name" value="GntR ligand-binding domain-like"/>
    <property type="match status" value="1"/>
</dbReference>
<dbReference type="InterPro" id="IPR036390">
    <property type="entry name" value="WH_DNA-bd_sf"/>
</dbReference>
<keyword evidence="1" id="KW-0805">Transcription regulation</keyword>
<organism evidence="6 7">
    <name type="scientific">Acuticoccus sediminis</name>
    <dbReference type="NCBI Taxonomy" id="2184697"/>
    <lineage>
        <taxon>Bacteria</taxon>
        <taxon>Pseudomonadati</taxon>
        <taxon>Pseudomonadota</taxon>
        <taxon>Alphaproteobacteria</taxon>
        <taxon>Hyphomicrobiales</taxon>
        <taxon>Amorphaceae</taxon>
        <taxon>Acuticoccus</taxon>
    </lineage>
</organism>
<dbReference type="EMBL" id="QHHQ01000009">
    <property type="protein sequence ID" value="RAH97344.1"/>
    <property type="molecule type" value="Genomic_DNA"/>
</dbReference>
<evidence type="ECO:0000256" key="3">
    <source>
        <dbReference type="ARBA" id="ARBA00023163"/>
    </source>
</evidence>
<dbReference type="Proteomes" id="UP000249590">
    <property type="component" value="Unassembled WGS sequence"/>
</dbReference>
<dbReference type="SUPFAM" id="SSF46785">
    <property type="entry name" value="Winged helix' DNA-binding domain"/>
    <property type="match status" value="1"/>
</dbReference>
<dbReference type="OrthoDB" id="8155773at2"/>
<evidence type="ECO:0000256" key="1">
    <source>
        <dbReference type="ARBA" id="ARBA00023015"/>
    </source>
</evidence>
<reference evidence="6 7" key="1">
    <citation type="submission" date="2018-05" db="EMBL/GenBank/DDBJ databases">
        <title>Acuticoccus sediminis sp. nov., isolated from deep-sea sediment of Indian Ocean.</title>
        <authorList>
            <person name="Liu X."/>
            <person name="Lai Q."/>
            <person name="Du Y."/>
            <person name="Sun F."/>
            <person name="Zhang X."/>
            <person name="Wang S."/>
            <person name="Shao Z."/>
        </authorList>
    </citation>
    <scope>NUCLEOTIDE SEQUENCE [LARGE SCALE GENOMIC DNA]</scope>
    <source>
        <strain evidence="6 7">PTG4-2</strain>
    </source>
</reference>
<comment type="caution">
    <text evidence="6">The sequence shown here is derived from an EMBL/GenBank/DDBJ whole genome shotgun (WGS) entry which is preliminary data.</text>
</comment>
<gene>
    <name evidence="6" type="ORF">DLJ53_29535</name>
</gene>
<keyword evidence="3" id="KW-0804">Transcription</keyword>
<dbReference type="GO" id="GO:0003700">
    <property type="term" value="F:DNA-binding transcription factor activity"/>
    <property type="evidence" value="ECO:0007669"/>
    <property type="project" value="InterPro"/>
</dbReference>
<dbReference type="InterPro" id="IPR036388">
    <property type="entry name" value="WH-like_DNA-bd_sf"/>
</dbReference>
<dbReference type="Pfam" id="PF00392">
    <property type="entry name" value="GntR"/>
    <property type="match status" value="1"/>
</dbReference>
<dbReference type="PANTHER" id="PTHR43537:SF24">
    <property type="entry name" value="GLUCONATE OPERON TRANSCRIPTIONAL REPRESSOR"/>
    <property type="match status" value="1"/>
</dbReference>
<evidence type="ECO:0000313" key="6">
    <source>
        <dbReference type="EMBL" id="RAH97344.1"/>
    </source>
</evidence>
<keyword evidence="7" id="KW-1185">Reference proteome</keyword>
<feature type="compositionally biased region" description="Basic and acidic residues" evidence="4">
    <location>
        <begin position="12"/>
        <end position="28"/>
    </location>
</feature>
<dbReference type="Pfam" id="PF07729">
    <property type="entry name" value="FCD"/>
    <property type="match status" value="1"/>
</dbReference>